<sequence length="103" mass="11297">MQSVAIDKRKTKEKCVQQKNAEEANKLNEYYKTLDTDSDCDNGEVACIGKDAAKCDHGKYVIIPCATTLQCFALPLVNKPGTSTTCDTVADKEARFKAAENCE</sequence>
<accession>A0ACA9KTA1</accession>
<protein>
    <submittedName>
        <fullName evidence="1">10070_t:CDS:1</fullName>
    </submittedName>
</protein>
<evidence type="ECO:0000313" key="2">
    <source>
        <dbReference type="Proteomes" id="UP000789366"/>
    </source>
</evidence>
<keyword evidence="2" id="KW-1185">Reference proteome</keyword>
<name>A0ACA9KTA1_9GLOM</name>
<dbReference type="EMBL" id="CAJVPW010001678">
    <property type="protein sequence ID" value="CAG8489633.1"/>
    <property type="molecule type" value="Genomic_DNA"/>
</dbReference>
<organism evidence="1 2">
    <name type="scientific">Cetraspora pellucida</name>
    <dbReference type="NCBI Taxonomy" id="1433469"/>
    <lineage>
        <taxon>Eukaryota</taxon>
        <taxon>Fungi</taxon>
        <taxon>Fungi incertae sedis</taxon>
        <taxon>Mucoromycota</taxon>
        <taxon>Glomeromycotina</taxon>
        <taxon>Glomeromycetes</taxon>
        <taxon>Diversisporales</taxon>
        <taxon>Gigasporaceae</taxon>
        <taxon>Cetraspora</taxon>
    </lineage>
</organism>
<comment type="caution">
    <text evidence="1">The sequence shown here is derived from an EMBL/GenBank/DDBJ whole genome shotgun (WGS) entry which is preliminary data.</text>
</comment>
<proteinExistence type="predicted"/>
<evidence type="ECO:0000313" key="1">
    <source>
        <dbReference type="EMBL" id="CAG8489633.1"/>
    </source>
</evidence>
<gene>
    <name evidence="1" type="ORF">SPELUC_LOCUS2501</name>
</gene>
<dbReference type="Proteomes" id="UP000789366">
    <property type="component" value="Unassembled WGS sequence"/>
</dbReference>
<reference evidence="1" key="1">
    <citation type="submission" date="2021-06" db="EMBL/GenBank/DDBJ databases">
        <authorList>
            <person name="Kallberg Y."/>
            <person name="Tangrot J."/>
            <person name="Rosling A."/>
        </authorList>
    </citation>
    <scope>NUCLEOTIDE SEQUENCE</scope>
    <source>
        <strain evidence="1">28 12/20/2015</strain>
    </source>
</reference>